<reference evidence="14" key="2">
    <citation type="submission" date="2025-09" db="UniProtKB">
        <authorList>
            <consortium name="Ensembl"/>
        </authorList>
    </citation>
    <scope>IDENTIFICATION</scope>
</reference>
<feature type="domain" description="CCHC-type" evidence="13">
    <location>
        <begin position="177"/>
        <end position="192"/>
    </location>
</feature>
<dbReference type="InterPro" id="IPR000504">
    <property type="entry name" value="RRM_dom"/>
</dbReference>
<dbReference type="GO" id="GO:0005737">
    <property type="term" value="C:cytoplasm"/>
    <property type="evidence" value="ECO:0007669"/>
    <property type="project" value="UniProtKB-SubCell"/>
</dbReference>
<proteinExistence type="predicted"/>
<keyword evidence="10" id="KW-0863">Zinc-finger</keyword>
<evidence type="ECO:0000313" key="15">
    <source>
        <dbReference type="Proteomes" id="UP000694388"/>
    </source>
</evidence>
<dbReference type="InterPro" id="IPR001878">
    <property type="entry name" value="Znf_CCHC"/>
</dbReference>
<evidence type="ECO:0000256" key="7">
    <source>
        <dbReference type="ARBA" id="ARBA00023242"/>
    </source>
</evidence>
<keyword evidence="5" id="KW-0677">Repeat</keyword>
<evidence type="ECO:0000256" key="11">
    <source>
        <dbReference type="PROSITE-ProRule" id="PRU00176"/>
    </source>
</evidence>
<dbReference type="PROSITE" id="PS50102">
    <property type="entry name" value="RRM"/>
    <property type="match status" value="2"/>
</dbReference>
<evidence type="ECO:0000256" key="6">
    <source>
        <dbReference type="ARBA" id="ARBA00022884"/>
    </source>
</evidence>
<dbReference type="PANTHER" id="PTHR48025">
    <property type="entry name" value="OS02G0815200 PROTEIN"/>
    <property type="match status" value="1"/>
</dbReference>
<dbReference type="FunFam" id="3.30.70.330:FF:000046">
    <property type="entry name" value="RNA-binding protein 14 isoform X1"/>
    <property type="match status" value="1"/>
</dbReference>
<keyword evidence="6 11" id="KW-0694">RNA-binding</keyword>
<feature type="domain" description="RRM" evidence="12">
    <location>
        <begin position="13"/>
        <end position="83"/>
    </location>
</feature>
<keyword evidence="4" id="KW-0597">Phosphoprotein</keyword>
<dbReference type="InterPro" id="IPR050502">
    <property type="entry name" value="Euk_RNA-bind_prot"/>
</dbReference>
<organism evidence="14 15">
    <name type="scientific">Eptatretus burgeri</name>
    <name type="common">Inshore hagfish</name>
    <dbReference type="NCBI Taxonomy" id="7764"/>
    <lineage>
        <taxon>Eukaryota</taxon>
        <taxon>Metazoa</taxon>
        <taxon>Chordata</taxon>
        <taxon>Craniata</taxon>
        <taxon>Vertebrata</taxon>
        <taxon>Cyclostomata</taxon>
        <taxon>Myxini</taxon>
        <taxon>Myxiniformes</taxon>
        <taxon>Myxinidae</taxon>
        <taxon>Eptatretinae</taxon>
        <taxon>Eptatretus</taxon>
    </lineage>
</organism>
<dbReference type="PROSITE" id="PS50158">
    <property type="entry name" value="ZF_CCHC"/>
    <property type="match status" value="1"/>
</dbReference>
<evidence type="ECO:0000256" key="5">
    <source>
        <dbReference type="ARBA" id="ARBA00022737"/>
    </source>
</evidence>
<dbReference type="Proteomes" id="UP000694388">
    <property type="component" value="Unplaced"/>
</dbReference>
<evidence type="ECO:0000256" key="1">
    <source>
        <dbReference type="ARBA" id="ARBA00004123"/>
    </source>
</evidence>
<dbReference type="CDD" id="cd12343">
    <property type="entry name" value="RRM1_2_CoAA_like"/>
    <property type="match status" value="1"/>
</dbReference>
<evidence type="ECO:0000256" key="10">
    <source>
        <dbReference type="PROSITE-ProRule" id="PRU00047"/>
    </source>
</evidence>
<keyword evidence="10" id="KW-0479">Metal-binding</keyword>
<dbReference type="SMART" id="SM00360">
    <property type="entry name" value="RRM"/>
    <property type="match status" value="2"/>
</dbReference>
<comment type="subcellular location">
    <subcellularLocation>
        <location evidence="2">Cytoplasm</location>
    </subcellularLocation>
    <subcellularLocation>
        <location evidence="1">Nucleus</location>
    </subcellularLocation>
</comment>
<evidence type="ECO:0000259" key="12">
    <source>
        <dbReference type="PROSITE" id="PS50102"/>
    </source>
</evidence>
<dbReference type="InterPro" id="IPR012677">
    <property type="entry name" value="Nucleotide-bd_a/b_plait_sf"/>
</dbReference>
<dbReference type="GO" id="GO:0005634">
    <property type="term" value="C:nucleus"/>
    <property type="evidence" value="ECO:0007669"/>
    <property type="project" value="UniProtKB-SubCell"/>
</dbReference>
<dbReference type="InterPro" id="IPR035979">
    <property type="entry name" value="RBD_domain_sf"/>
</dbReference>
<reference evidence="14" key="1">
    <citation type="submission" date="2025-08" db="UniProtKB">
        <authorList>
            <consortium name="Ensembl"/>
        </authorList>
    </citation>
    <scope>IDENTIFICATION</scope>
</reference>
<sequence length="384" mass="41971">MSKGFGRLAVGTMKIFVGNVPFQATNKELRDLFEQYGRVTECEIIKEYAFVHMEKADEADEAIKNLNRYRLHGAQLNVEISRGRPKMVPPGATKLYVANISSDVTNLELRAKFEEYGTVAECDIVKDYAFVHMEREEDALEAIRRLNNSEFKGKRIQVELSRSKLRPRPGMGGRGECFRCGQEGHWSQDCPEDGGPRLLSDRFRNGDTSAAAAVAAAAVSAYGAAGVYGTYPPPGAYPPPPPPQPAPMAPTPNAAYGYGGDRSFGLVDYYERYRARPTFASSMSPYPSVPGGSSSSSPRDVDYSSRVAAAAASSASAAGFGYEQDRNPVRGEAAMALSGLYAFEPTRLSPACTRSHFESECHGTSPMDLLATRIEPYNFWHVKV</sequence>
<feature type="domain" description="RRM" evidence="12">
    <location>
        <begin position="93"/>
        <end position="163"/>
    </location>
</feature>
<evidence type="ECO:0000313" key="14">
    <source>
        <dbReference type="Ensembl" id="ENSEBUP00000012831.1"/>
    </source>
</evidence>
<accession>A0A8C4QB61</accession>
<dbReference type="GO" id="GO:0003729">
    <property type="term" value="F:mRNA binding"/>
    <property type="evidence" value="ECO:0007669"/>
    <property type="project" value="TreeGrafter"/>
</dbReference>
<keyword evidence="10" id="KW-0862">Zinc</keyword>
<keyword evidence="7" id="KW-0539">Nucleus</keyword>
<dbReference type="Gene3D" id="4.10.60.10">
    <property type="entry name" value="Zinc finger, CCHC-type"/>
    <property type="match status" value="1"/>
</dbReference>
<dbReference type="SMART" id="SM00343">
    <property type="entry name" value="ZnF_C2HC"/>
    <property type="match status" value="1"/>
</dbReference>
<evidence type="ECO:0000256" key="8">
    <source>
        <dbReference type="ARBA" id="ARBA00067851"/>
    </source>
</evidence>
<dbReference type="GO" id="GO:0098534">
    <property type="term" value="P:centriole assembly"/>
    <property type="evidence" value="ECO:0007669"/>
    <property type="project" value="UniProtKB-ARBA"/>
</dbReference>
<dbReference type="Ensembl" id="ENSEBUT00000013407.1">
    <property type="protein sequence ID" value="ENSEBUP00000012831.1"/>
    <property type="gene ID" value="ENSEBUG00000008142.1"/>
</dbReference>
<dbReference type="PANTHER" id="PTHR48025:SF26">
    <property type="entry name" value="HETEROGENEOUS NUCLEAR RIBONUCLEOPROTEIN M-RELATED"/>
    <property type="match status" value="1"/>
</dbReference>
<keyword evidence="3" id="KW-0963">Cytoplasm</keyword>
<protein>
    <recommendedName>
        <fullName evidence="8">RNA-binding protein 14</fullName>
    </recommendedName>
    <alternativeName>
        <fullName evidence="9">RNA-binding motif protein 14</fullName>
    </alternativeName>
</protein>
<evidence type="ECO:0000259" key="13">
    <source>
        <dbReference type="PROSITE" id="PS50158"/>
    </source>
</evidence>
<dbReference type="GeneTree" id="ENSGT00940000164485"/>
<dbReference type="Gene3D" id="3.30.70.330">
    <property type="match status" value="2"/>
</dbReference>
<dbReference type="SUPFAM" id="SSF54928">
    <property type="entry name" value="RNA-binding domain, RBD"/>
    <property type="match status" value="2"/>
</dbReference>
<dbReference type="GO" id="GO:0010467">
    <property type="term" value="P:gene expression"/>
    <property type="evidence" value="ECO:0007669"/>
    <property type="project" value="UniProtKB-ARBA"/>
</dbReference>
<evidence type="ECO:0000256" key="2">
    <source>
        <dbReference type="ARBA" id="ARBA00004496"/>
    </source>
</evidence>
<dbReference type="Pfam" id="PF00098">
    <property type="entry name" value="zf-CCHC"/>
    <property type="match status" value="1"/>
</dbReference>
<evidence type="ECO:0000256" key="3">
    <source>
        <dbReference type="ARBA" id="ARBA00022490"/>
    </source>
</evidence>
<keyword evidence="15" id="KW-1185">Reference proteome</keyword>
<dbReference type="GO" id="GO:0008270">
    <property type="term" value="F:zinc ion binding"/>
    <property type="evidence" value="ECO:0007669"/>
    <property type="project" value="UniProtKB-KW"/>
</dbReference>
<name>A0A8C4QB61_EPTBU</name>
<dbReference type="AlphaFoldDB" id="A0A8C4QB61"/>
<evidence type="ECO:0000256" key="9">
    <source>
        <dbReference type="ARBA" id="ARBA00075694"/>
    </source>
</evidence>
<dbReference type="Pfam" id="PF00076">
    <property type="entry name" value="RRM_1"/>
    <property type="match status" value="2"/>
</dbReference>
<evidence type="ECO:0000256" key="4">
    <source>
        <dbReference type="ARBA" id="ARBA00022553"/>
    </source>
</evidence>